<keyword evidence="3" id="KW-1185">Reference proteome</keyword>
<feature type="chain" id="PRO_5037283482" evidence="1">
    <location>
        <begin position="22"/>
        <end position="122"/>
    </location>
</feature>
<gene>
    <name evidence="2" type="ORF">GOB87_09070</name>
</gene>
<dbReference type="RefSeq" id="WP_166315548.1">
    <property type="nucleotide sequence ID" value="NZ_WOTH01000016.1"/>
</dbReference>
<sequence>MKTIAALPLLALAFFSGQAHASAQGLGFISSRCSEVEHLSFDPSQPVGQNVLGFFSGLTTASDAIEQNEGNQAYKTPEITDVRLVTTSVQKECSEHPDWELSTAVTEFWAEMTKRANTHSKS</sequence>
<proteinExistence type="predicted"/>
<dbReference type="AlphaFoldDB" id="A0A967B5E3"/>
<accession>A0A967B5E3</accession>
<evidence type="ECO:0000256" key="1">
    <source>
        <dbReference type="SAM" id="SignalP"/>
    </source>
</evidence>
<reference evidence="2" key="1">
    <citation type="submission" date="2019-11" db="EMBL/GenBank/DDBJ databases">
        <title>Description of new Acetobacter species.</title>
        <authorList>
            <person name="Cleenwerck I."/>
            <person name="Sombolestani A.S."/>
        </authorList>
    </citation>
    <scope>NUCLEOTIDE SEQUENCE</scope>
    <source>
        <strain evidence="2">LMG 1626</strain>
    </source>
</reference>
<dbReference type="Proteomes" id="UP000597459">
    <property type="component" value="Unassembled WGS sequence"/>
</dbReference>
<protein>
    <submittedName>
        <fullName evidence="2">Uncharacterized protein</fullName>
    </submittedName>
</protein>
<feature type="signal peptide" evidence="1">
    <location>
        <begin position="1"/>
        <end position="21"/>
    </location>
</feature>
<comment type="caution">
    <text evidence="2">The sequence shown here is derived from an EMBL/GenBank/DDBJ whole genome shotgun (WGS) entry which is preliminary data.</text>
</comment>
<keyword evidence="1" id="KW-0732">Signal</keyword>
<dbReference type="EMBL" id="WOTH01000016">
    <property type="protein sequence ID" value="NHO54102.1"/>
    <property type="molecule type" value="Genomic_DNA"/>
</dbReference>
<organism evidence="2 3">
    <name type="scientific">Acetobacter estunensis</name>
    <dbReference type="NCBI Taxonomy" id="104097"/>
    <lineage>
        <taxon>Bacteria</taxon>
        <taxon>Pseudomonadati</taxon>
        <taxon>Pseudomonadota</taxon>
        <taxon>Alphaproteobacteria</taxon>
        <taxon>Acetobacterales</taxon>
        <taxon>Acetobacteraceae</taxon>
        <taxon>Acetobacter</taxon>
    </lineage>
</organism>
<evidence type="ECO:0000313" key="2">
    <source>
        <dbReference type="EMBL" id="NHO54102.1"/>
    </source>
</evidence>
<evidence type="ECO:0000313" key="3">
    <source>
        <dbReference type="Proteomes" id="UP000597459"/>
    </source>
</evidence>
<name>A0A967B5E3_9PROT</name>